<name>A0A917B0W6_HALAA</name>
<dbReference type="InterPro" id="IPR002545">
    <property type="entry name" value="CheW-lke_dom"/>
</dbReference>
<dbReference type="CDD" id="cd00732">
    <property type="entry name" value="CheW"/>
    <property type="match status" value="1"/>
</dbReference>
<evidence type="ECO:0000313" key="2">
    <source>
        <dbReference type="EMBL" id="GGF10885.1"/>
    </source>
</evidence>
<gene>
    <name evidence="2" type="primary">cheW-2</name>
    <name evidence="2" type="ORF">GCM10010954_06850</name>
</gene>
<dbReference type="Gene3D" id="2.30.30.40">
    <property type="entry name" value="SH3 Domains"/>
    <property type="match status" value="1"/>
</dbReference>
<dbReference type="Gene3D" id="2.40.50.180">
    <property type="entry name" value="CheA-289, Domain 4"/>
    <property type="match status" value="1"/>
</dbReference>
<reference evidence="2" key="1">
    <citation type="journal article" date="2014" name="Int. J. Syst. Evol. Microbiol.">
        <title>Complete genome sequence of Corynebacterium casei LMG S-19264T (=DSM 44701T), isolated from a smear-ripened cheese.</title>
        <authorList>
            <consortium name="US DOE Joint Genome Institute (JGI-PGF)"/>
            <person name="Walter F."/>
            <person name="Albersmeier A."/>
            <person name="Kalinowski J."/>
            <person name="Ruckert C."/>
        </authorList>
    </citation>
    <scope>NUCLEOTIDE SEQUENCE</scope>
    <source>
        <strain evidence="2">CGMCC 1.12153</strain>
    </source>
</reference>
<keyword evidence="3" id="KW-1185">Reference proteome</keyword>
<comment type="caution">
    <text evidence="2">The sequence shown here is derived from an EMBL/GenBank/DDBJ whole genome shotgun (WGS) entry which is preliminary data.</text>
</comment>
<dbReference type="PANTHER" id="PTHR22617">
    <property type="entry name" value="CHEMOTAXIS SENSOR HISTIDINE KINASE-RELATED"/>
    <property type="match status" value="1"/>
</dbReference>
<dbReference type="InterPro" id="IPR039315">
    <property type="entry name" value="CheW"/>
</dbReference>
<sequence length="155" mass="17191">MAANSKTIKVIVFQLGEEEYAIPVHQVGSIERVMHITRVPRTAPFVEGVINLRGVVTPVIDLRKRFDLGTADFNDSTRIIIANIDAMDVGLIVDAANDVLDYNVESIEPPPEVIDTVDADFVSGVVKVDRRLFILLNLSKVLSTDEMKELEEIES</sequence>
<organism evidence="2 3">
    <name type="scientific">Halobacillus andaensis</name>
    <dbReference type="NCBI Taxonomy" id="1176239"/>
    <lineage>
        <taxon>Bacteria</taxon>
        <taxon>Bacillati</taxon>
        <taxon>Bacillota</taxon>
        <taxon>Bacilli</taxon>
        <taxon>Bacillales</taxon>
        <taxon>Bacillaceae</taxon>
        <taxon>Halobacillus</taxon>
    </lineage>
</organism>
<dbReference type="Proteomes" id="UP000660110">
    <property type="component" value="Unassembled WGS sequence"/>
</dbReference>
<dbReference type="PANTHER" id="PTHR22617:SF23">
    <property type="entry name" value="CHEMOTAXIS PROTEIN CHEW"/>
    <property type="match status" value="1"/>
</dbReference>
<evidence type="ECO:0000259" key="1">
    <source>
        <dbReference type="PROSITE" id="PS50851"/>
    </source>
</evidence>
<dbReference type="SMART" id="SM00260">
    <property type="entry name" value="CheW"/>
    <property type="match status" value="1"/>
</dbReference>
<feature type="domain" description="CheW-like" evidence="1">
    <location>
        <begin position="7"/>
        <end position="147"/>
    </location>
</feature>
<dbReference type="EMBL" id="BMEL01000001">
    <property type="protein sequence ID" value="GGF10885.1"/>
    <property type="molecule type" value="Genomic_DNA"/>
</dbReference>
<dbReference type="GO" id="GO:0005829">
    <property type="term" value="C:cytosol"/>
    <property type="evidence" value="ECO:0007669"/>
    <property type="project" value="TreeGrafter"/>
</dbReference>
<dbReference type="GO" id="GO:0007165">
    <property type="term" value="P:signal transduction"/>
    <property type="evidence" value="ECO:0007669"/>
    <property type="project" value="InterPro"/>
</dbReference>
<evidence type="ECO:0000313" key="3">
    <source>
        <dbReference type="Proteomes" id="UP000660110"/>
    </source>
</evidence>
<dbReference type="AlphaFoldDB" id="A0A917B0W6"/>
<accession>A0A917B0W6</accession>
<dbReference type="PROSITE" id="PS50851">
    <property type="entry name" value="CHEW"/>
    <property type="match status" value="1"/>
</dbReference>
<dbReference type="Pfam" id="PF01584">
    <property type="entry name" value="CheW"/>
    <property type="match status" value="1"/>
</dbReference>
<dbReference type="GO" id="GO:0006935">
    <property type="term" value="P:chemotaxis"/>
    <property type="evidence" value="ECO:0007669"/>
    <property type="project" value="InterPro"/>
</dbReference>
<dbReference type="InterPro" id="IPR036061">
    <property type="entry name" value="CheW-like_dom_sf"/>
</dbReference>
<dbReference type="RefSeq" id="WP_188376053.1">
    <property type="nucleotide sequence ID" value="NZ_BMEL01000001.1"/>
</dbReference>
<dbReference type="SUPFAM" id="SSF50341">
    <property type="entry name" value="CheW-like"/>
    <property type="match status" value="1"/>
</dbReference>
<protein>
    <submittedName>
        <fullName evidence="2">Chemotaxis protein CheW</fullName>
    </submittedName>
</protein>
<reference evidence="2" key="2">
    <citation type="submission" date="2020-09" db="EMBL/GenBank/DDBJ databases">
        <authorList>
            <person name="Sun Q."/>
            <person name="Zhou Y."/>
        </authorList>
    </citation>
    <scope>NUCLEOTIDE SEQUENCE</scope>
    <source>
        <strain evidence="2">CGMCC 1.12153</strain>
    </source>
</reference>
<proteinExistence type="predicted"/>